<evidence type="ECO:0000256" key="4">
    <source>
        <dbReference type="SAM" id="Coils"/>
    </source>
</evidence>
<name>A0AA38ZI75_VITRO</name>
<dbReference type="SUPFAM" id="SSF51735">
    <property type="entry name" value="NAD(P)-binding Rossmann-fold domains"/>
    <property type="match status" value="1"/>
</dbReference>
<dbReference type="Proteomes" id="UP001168098">
    <property type="component" value="Unassembled WGS sequence"/>
</dbReference>
<evidence type="ECO:0000256" key="2">
    <source>
        <dbReference type="ARBA" id="ARBA00023002"/>
    </source>
</evidence>
<comment type="similarity">
    <text evidence="3">Belongs to the NAD(P)-dependent epimerase/dehydratase family. Dihydroflavonol-4-reductase subfamily.</text>
</comment>
<dbReference type="PANTHER" id="PTHR10366:SF776">
    <property type="entry name" value="NAD(P)-BINDING ROSSMANN-FOLD SUPERFAMILY PROTEIN"/>
    <property type="match status" value="1"/>
</dbReference>
<accession>A0AA38ZI75</accession>
<gene>
    <name evidence="6" type="ORF">PVL29_014406</name>
</gene>
<dbReference type="InterPro" id="IPR001509">
    <property type="entry name" value="Epimerase_deHydtase"/>
</dbReference>
<keyword evidence="4" id="KW-0175">Coiled coil</keyword>
<dbReference type="EMBL" id="JARBHA010000011">
    <property type="protein sequence ID" value="KAJ9688739.1"/>
    <property type="molecule type" value="Genomic_DNA"/>
</dbReference>
<evidence type="ECO:0000313" key="7">
    <source>
        <dbReference type="Proteomes" id="UP001168098"/>
    </source>
</evidence>
<keyword evidence="7" id="KW-1185">Reference proteome</keyword>
<reference evidence="6 7" key="1">
    <citation type="journal article" date="2023" name="BMC Biotechnol.">
        <title>Vitis rotundifolia cv Carlos genome sequencing.</title>
        <authorList>
            <person name="Huff M."/>
            <person name="Hulse-Kemp A."/>
            <person name="Scheffler B."/>
            <person name="Youngblood R."/>
            <person name="Simpson S."/>
            <person name="Babiker E."/>
            <person name="Staton M."/>
        </authorList>
    </citation>
    <scope>NUCLEOTIDE SEQUENCE [LARGE SCALE GENOMIC DNA]</scope>
    <source>
        <tissue evidence="6">Leaf</tissue>
    </source>
</reference>
<dbReference type="Pfam" id="PF01370">
    <property type="entry name" value="Epimerase"/>
    <property type="match status" value="1"/>
</dbReference>
<keyword evidence="2" id="KW-0560">Oxidoreductase</keyword>
<dbReference type="InterPro" id="IPR050425">
    <property type="entry name" value="NAD(P)_dehydrat-like"/>
</dbReference>
<dbReference type="AlphaFoldDB" id="A0AA38ZI75"/>
<evidence type="ECO:0000259" key="5">
    <source>
        <dbReference type="Pfam" id="PF01370"/>
    </source>
</evidence>
<feature type="domain" description="NAD-dependent epimerase/dehydratase" evidence="5">
    <location>
        <begin position="7"/>
        <end position="190"/>
    </location>
</feature>
<evidence type="ECO:0000256" key="1">
    <source>
        <dbReference type="ARBA" id="ARBA00022857"/>
    </source>
</evidence>
<keyword evidence="1" id="KW-0521">NADP</keyword>
<protein>
    <recommendedName>
        <fullName evidence="5">NAD-dependent epimerase/dehydratase domain-containing protein</fullName>
    </recommendedName>
</protein>
<proteinExistence type="inferred from homology"/>
<dbReference type="PANTHER" id="PTHR10366">
    <property type="entry name" value="NAD DEPENDENT EPIMERASE/DEHYDRATASE"/>
    <property type="match status" value="1"/>
</dbReference>
<evidence type="ECO:0000256" key="3">
    <source>
        <dbReference type="ARBA" id="ARBA00023445"/>
    </source>
</evidence>
<comment type="caution">
    <text evidence="6">The sequence shown here is derived from an EMBL/GenBank/DDBJ whole genome shotgun (WGS) entry which is preliminary data.</text>
</comment>
<dbReference type="Gene3D" id="3.40.50.720">
    <property type="entry name" value="NAD(P)-binding Rossmann-like Domain"/>
    <property type="match status" value="1"/>
</dbReference>
<feature type="coiled-coil region" evidence="4">
    <location>
        <begin position="42"/>
        <end position="69"/>
    </location>
</feature>
<dbReference type="GO" id="GO:0016616">
    <property type="term" value="F:oxidoreductase activity, acting on the CH-OH group of donors, NAD or NADP as acceptor"/>
    <property type="evidence" value="ECO:0007669"/>
    <property type="project" value="TreeGrafter"/>
</dbReference>
<sequence length="202" mass="22149">MAEKGRVCVAGAGGYIASWVVKLLLSKGYIVHGTVRDPGDEKNAHLKKLEKASDNLKFLKADLLQYEALCHAFEGCNGVFQTASPVPPMTVVNPEVELMEPVVKGPFNVLKACAEAKVKRVVVVSSGAAVDMSPRWPERKVKDETFWSDKECCRATKNWYCLSKTEAESVAFEYAKTSGLDVVTVCPTLVLEPIPAVHYKCK</sequence>
<dbReference type="InterPro" id="IPR036291">
    <property type="entry name" value="NAD(P)-bd_dom_sf"/>
</dbReference>
<organism evidence="6 7">
    <name type="scientific">Vitis rotundifolia</name>
    <name type="common">Muscadine grape</name>
    <dbReference type="NCBI Taxonomy" id="103349"/>
    <lineage>
        <taxon>Eukaryota</taxon>
        <taxon>Viridiplantae</taxon>
        <taxon>Streptophyta</taxon>
        <taxon>Embryophyta</taxon>
        <taxon>Tracheophyta</taxon>
        <taxon>Spermatophyta</taxon>
        <taxon>Magnoliopsida</taxon>
        <taxon>eudicotyledons</taxon>
        <taxon>Gunneridae</taxon>
        <taxon>Pentapetalae</taxon>
        <taxon>rosids</taxon>
        <taxon>Vitales</taxon>
        <taxon>Vitaceae</taxon>
        <taxon>Viteae</taxon>
        <taxon>Vitis</taxon>
    </lineage>
</organism>
<evidence type="ECO:0000313" key="6">
    <source>
        <dbReference type="EMBL" id="KAJ9688739.1"/>
    </source>
</evidence>
<dbReference type="FunFam" id="3.40.50.720:FF:000085">
    <property type="entry name" value="Dihydroflavonol reductase"/>
    <property type="match status" value="1"/>
</dbReference>